<keyword evidence="3" id="KW-1185">Reference proteome</keyword>
<proteinExistence type="predicted"/>
<evidence type="ECO:0000256" key="1">
    <source>
        <dbReference type="SAM" id="MobiDB-lite"/>
    </source>
</evidence>
<reference evidence="2 3" key="1">
    <citation type="submission" date="2019-10" db="EMBL/GenBank/DDBJ databases">
        <title>Genome sequence of Azospirillum formosense CC-Nfb-7.</title>
        <authorList>
            <person name="Ambrosini A."/>
            <person name="Sant'Anna F.H."/>
            <person name="Cassan F.D."/>
            <person name="Souza E.M."/>
            <person name="Passaglia L.M.P."/>
        </authorList>
    </citation>
    <scope>NUCLEOTIDE SEQUENCE [LARGE SCALE GENOMIC DNA]</scope>
    <source>
        <strain evidence="2 3">CC-NFb-7</strain>
    </source>
</reference>
<organism evidence="2 3">
    <name type="scientific">Azospirillum formosense</name>
    <dbReference type="NCBI Taxonomy" id="861533"/>
    <lineage>
        <taxon>Bacteria</taxon>
        <taxon>Pseudomonadati</taxon>
        <taxon>Pseudomonadota</taxon>
        <taxon>Alphaproteobacteria</taxon>
        <taxon>Rhodospirillales</taxon>
        <taxon>Azospirillaceae</taxon>
        <taxon>Azospirillum</taxon>
    </lineage>
</organism>
<evidence type="ECO:0000313" key="3">
    <source>
        <dbReference type="Proteomes" id="UP000639419"/>
    </source>
</evidence>
<name>A0ABX2L1B3_9PROT</name>
<comment type="caution">
    <text evidence="2">The sequence shown here is derived from an EMBL/GenBank/DDBJ whole genome shotgun (WGS) entry which is preliminary data.</text>
</comment>
<dbReference type="RefSeq" id="WP_174439010.1">
    <property type="nucleotide sequence ID" value="NZ_BAABCC010000057.1"/>
</dbReference>
<dbReference type="Proteomes" id="UP000639419">
    <property type="component" value="Unassembled WGS sequence"/>
</dbReference>
<feature type="region of interest" description="Disordered" evidence="1">
    <location>
        <begin position="1"/>
        <end position="54"/>
    </location>
</feature>
<dbReference type="EMBL" id="WHOR01000070">
    <property type="protein sequence ID" value="NUB19891.1"/>
    <property type="molecule type" value="Genomic_DNA"/>
</dbReference>
<evidence type="ECO:0000313" key="2">
    <source>
        <dbReference type="EMBL" id="NUB19891.1"/>
    </source>
</evidence>
<protein>
    <submittedName>
        <fullName evidence="2">Uncharacterized protein</fullName>
    </submittedName>
</protein>
<sequence>METYDRSLAPATTDGFGNDPHQASEKECIGMSPAPSTGPEMHHRKNPAPSSRWKVKDKVEHVSCPVTGAALPQVQGSTAR</sequence>
<accession>A0ABX2L1B3</accession>
<gene>
    <name evidence="2" type="ORF">GBZ26_11775</name>
</gene>